<comment type="function">
    <text evidence="1 8">Involved in DNA repair and RecF pathway recombination.</text>
</comment>
<keyword evidence="6 8" id="KW-0234">DNA repair</keyword>
<dbReference type="InterPro" id="IPR003717">
    <property type="entry name" value="RecO"/>
</dbReference>
<evidence type="ECO:0000256" key="2">
    <source>
        <dbReference type="ARBA" id="ARBA00007452"/>
    </source>
</evidence>
<dbReference type="Pfam" id="PF11967">
    <property type="entry name" value="RecO_N"/>
    <property type="match status" value="1"/>
</dbReference>
<comment type="similarity">
    <text evidence="2 8">Belongs to the RecO family.</text>
</comment>
<evidence type="ECO:0000256" key="3">
    <source>
        <dbReference type="ARBA" id="ARBA00021310"/>
    </source>
</evidence>
<dbReference type="PANTHER" id="PTHR33991:SF1">
    <property type="entry name" value="DNA REPAIR PROTEIN RECO"/>
    <property type="match status" value="1"/>
</dbReference>
<feature type="domain" description="DNA replication/recombination mediator RecO N-terminal" evidence="9">
    <location>
        <begin position="52"/>
        <end position="125"/>
    </location>
</feature>
<dbReference type="PANTHER" id="PTHR33991">
    <property type="entry name" value="DNA REPAIR PROTEIN RECO"/>
    <property type="match status" value="1"/>
</dbReference>
<evidence type="ECO:0000256" key="8">
    <source>
        <dbReference type="HAMAP-Rule" id="MF_00201"/>
    </source>
</evidence>
<dbReference type="GO" id="GO:0006302">
    <property type="term" value="P:double-strand break repair"/>
    <property type="evidence" value="ECO:0007669"/>
    <property type="project" value="TreeGrafter"/>
</dbReference>
<dbReference type="SUPFAM" id="SSF50249">
    <property type="entry name" value="Nucleic acid-binding proteins"/>
    <property type="match status" value="1"/>
</dbReference>
<evidence type="ECO:0000256" key="4">
    <source>
        <dbReference type="ARBA" id="ARBA00022763"/>
    </source>
</evidence>
<evidence type="ECO:0000256" key="6">
    <source>
        <dbReference type="ARBA" id="ARBA00023204"/>
    </source>
</evidence>
<dbReference type="InterPro" id="IPR042242">
    <property type="entry name" value="RecO_C"/>
</dbReference>
<dbReference type="Gene3D" id="6.20.220.20">
    <property type="entry name" value="Recombination protein O, zinc-binding domain"/>
    <property type="match status" value="1"/>
</dbReference>
<proteinExistence type="inferred from homology"/>
<dbReference type="AlphaFoldDB" id="A0A7Z8Y8T3"/>
<dbReference type="Gene3D" id="1.20.1440.120">
    <property type="entry name" value="Recombination protein O, C-terminal domain"/>
    <property type="match status" value="1"/>
</dbReference>
<keyword evidence="5 8" id="KW-0233">DNA recombination</keyword>
<dbReference type="EMBL" id="UYIO01000001">
    <property type="protein sequence ID" value="VDG76395.1"/>
    <property type="molecule type" value="Genomic_DNA"/>
</dbReference>
<dbReference type="InterPro" id="IPR037278">
    <property type="entry name" value="ARFGAP/RecO"/>
</dbReference>
<evidence type="ECO:0000256" key="5">
    <source>
        <dbReference type="ARBA" id="ARBA00023172"/>
    </source>
</evidence>
<keyword evidence="4 8" id="KW-0227">DNA damage</keyword>
<dbReference type="GO" id="GO:0006310">
    <property type="term" value="P:DNA recombination"/>
    <property type="evidence" value="ECO:0007669"/>
    <property type="project" value="UniProtKB-UniRule"/>
</dbReference>
<gene>
    <name evidence="8 10" type="primary">recO</name>
    <name evidence="10" type="ORF">NCTC10327_01038</name>
</gene>
<dbReference type="Proteomes" id="UP000269974">
    <property type="component" value="Unassembled WGS sequence"/>
</dbReference>
<name>A0A7Z8Y8T3_9ACTO</name>
<dbReference type="Gene3D" id="2.40.50.140">
    <property type="entry name" value="Nucleic acid-binding proteins"/>
    <property type="match status" value="1"/>
</dbReference>
<evidence type="ECO:0000256" key="1">
    <source>
        <dbReference type="ARBA" id="ARBA00003065"/>
    </source>
</evidence>
<reference evidence="10 11" key="1">
    <citation type="submission" date="2018-11" db="EMBL/GenBank/DDBJ databases">
        <authorList>
            <consortium name="Pathogen Informatics"/>
        </authorList>
    </citation>
    <scope>NUCLEOTIDE SEQUENCE [LARGE SCALE GENOMIC DNA]</scope>
    <source>
        <strain evidence="10 11">NCTC10327</strain>
    </source>
</reference>
<sequence>MGMSRRDNPTRALCARAPFSPGSFQRGPCSPRRVAAGAGSSGQACDNSQVKLYRDEAVVLRTHDLGEADRIITLISRNHGIMRGVAKGVRRTKSRFGARLEPFSLVDIQMYRGRNLDTVTEVACLVPFGREISTDYEKYAAGSAMAEIVERLCAEGESDPEQYLLFLGALNVLANRQHRPGLVLASYILRALDIAGWRLAVEKCAVCGRPENLVAFNVQAGGMLCQQCATSGSARPSTDTVTLLRALLAGDWPTIDAAAPAVEKITGKYVKAYAQWHLERKIRSLDMVRPA</sequence>
<organism evidence="10 11">
    <name type="scientific">Actinobaculum suis</name>
    <dbReference type="NCBI Taxonomy" id="1657"/>
    <lineage>
        <taxon>Bacteria</taxon>
        <taxon>Bacillati</taxon>
        <taxon>Actinomycetota</taxon>
        <taxon>Actinomycetes</taxon>
        <taxon>Actinomycetales</taxon>
        <taxon>Actinomycetaceae</taxon>
        <taxon>Actinobaculum</taxon>
    </lineage>
</organism>
<dbReference type="Pfam" id="PF02565">
    <property type="entry name" value="RecO_C"/>
    <property type="match status" value="1"/>
</dbReference>
<evidence type="ECO:0000313" key="10">
    <source>
        <dbReference type="EMBL" id="VDG76395.1"/>
    </source>
</evidence>
<dbReference type="HAMAP" id="MF_00201">
    <property type="entry name" value="RecO"/>
    <property type="match status" value="1"/>
</dbReference>
<evidence type="ECO:0000256" key="7">
    <source>
        <dbReference type="ARBA" id="ARBA00033409"/>
    </source>
</evidence>
<dbReference type="NCBIfam" id="TIGR00613">
    <property type="entry name" value="reco"/>
    <property type="match status" value="1"/>
</dbReference>
<dbReference type="InterPro" id="IPR012340">
    <property type="entry name" value="NA-bd_OB-fold"/>
</dbReference>
<dbReference type="InterPro" id="IPR022572">
    <property type="entry name" value="DNA_rep/recomb_RecO_N"/>
</dbReference>
<dbReference type="GO" id="GO:0043590">
    <property type="term" value="C:bacterial nucleoid"/>
    <property type="evidence" value="ECO:0007669"/>
    <property type="project" value="TreeGrafter"/>
</dbReference>
<evidence type="ECO:0000259" key="9">
    <source>
        <dbReference type="Pfam" id="PF11967"/>
    </source>
</evidence>
<accession>A0A7Z8Y8T3</accession>
<comment type="caution">
    <text evidence="10">The sequence shown here is derived from an EMBL/GenBank/DDBJ whole genome shotgun (WGS) entry which is preliminary data.</text>
</comment>
<protein>
    <recommendedName>
        <fullName evidence="3 8">DNA repair protein RecO</fullName>
    </recommendedName>
    <alternativeName>
        <fullName evidence="7 8">Recombination protein O</fullName>
    </alternativeName>
</protein>
<evidence type="ECO:0000313" key="11">
    <source>
        <dbReference type="Proteomes" id="UP000269974"/>
    </source>
</evidence>
<dbReference type="SUPFAM" id="SSF57863">
    <property type="entry name" value="ArfGap/RecO-like zinc finger"/>
    <property type="match status" value="1"/>
</dbReference>